<protein>
    <submittedName>
        <fullName evidence="1">Uncharacterized protein</fullName>
    </submittedName>
</protein>
<sequence>MLKNVSKATFTSVKLSRNVQLTKLICSYSATKLAFLKLYDSLAHLVLFLEWKLMLIIMTSGGW</sequence>
<organism evidence="1 2">
    <name type="scientific">Acanthoscelides obtectus</name>
    <name type="common">Bean weevil</name>
    <name type="synonym">Bruchus obtectus</name>
    <dbReference type="NCBI Taxonomy" id="200917"/>
    <lineage>
        <taxon>Eukaryota</taxon>
        <taxon>Metazoa</taxon>
        <taxon>Ecdysozoa</taxon>
        <taxon>Arthropoda</taxon>
        <taxon>Hexapoda</taxon>
        <taxon>Insecta</taxon>
        <taxon>Pterygota</taxon>
        <taxon>Neoptera</taxon>
        <taxon>Endopterygota</taxon>
        <taxon>Coleoptera</taxon>
        <taxon>Polyphaga</taxon>
        <taxon>Cucujiformia</taxon>
        <taxon>Chrysomeloidea</taxon>
        <taxon>Chrysomelidae</taxon>
        <taxon>Bruchinae</taxon>
        <taxon>Bruchini</taxon>
        <taxon>Acanthoscelides</taxon>
    </lineage>
</organism>
<evidence type="ECO:0000313" key="2">
    <source>
        <dbReference type="Proteomes" id="UP001152888"/>
    </source>
</evidence>
<name>A0A9P0L422_ACAOB</name>
<evidence type="ECO:0000313" key="1">
    <source>
        <dbReference type="EMBL" id="CAH1986046.1"/>
    </source>
</evidence>
<comment type="caution">
    <text evidence="1">The sequence shown here is derived from an EMBL/GenBank/DDBJ whole genome shotgun (WGS) entry which is preliminary data.</text>
</comment>
<proteinExistence type="predicted"/>
<dbReference type="Proteomes" id="UP001152888">
    <property type="component" value="Unassembled WGS sequence"/>
</dbReference>
<dbReference type="EMBL" id="CAKOFQ010006991">
    <property type="protein sequence ID" value="CAH1986046.1"/>
    <property type="molecule type" value="Genomic_DNA"/>
</dbReference>
<keyword evidence="2" id="KW-1185">Reference proteome</keyword>
<gene>
    <name evidence="1" type="ORF">ACAOBT_LOCUS17028</name>
</gene>
<accession>A0A9P0L422</accession>
<reference evidence="1" key="1">
    <citation type="submission" date="2022-03" db="EMBL/GenBank/DDBJ databases">
        <authorList>
            <person name="Sayadi A."/>
        </authorList>
    </citation>
    <scope>NUCLEOTIDE SEQUENCE</scope>
</reference>
<dbReference type="AlphaFoldDB" id="A0A9P0L422"/>